<comment type="caution">
    <text evidence="1">The sequence shown here is derived from an EMBL/GenBank/DDBJ whole genome shotgun (WGS) entry which is preliminary data.</text>
</comment>
<reference evidence="1" key="1">
    <citation type="submission" date="2021-01" db="EMBL/GenBank/DDBJ databases">
        <authorList>
            <person name="Kaushik A."/>
        </authorList>
    </citation>
    <scope>NUCLEOTIDE SEQUENCE</scope>
    <source>
        <strain evidence="1">AG1-1A</strain>
    </source>
</reference>
<proteinExistence type="predicted"/>
<dbReference type="Proteomes" id="UP000663840">
    <property type="component" value="Unassembled WGS sequence"/>
</dbReference>
<organism evidence="1 2">
    <name type="scientific">Rhizoctonia solani</name>
    <dbReference type="NCBI Taxonomy" id="456999"/>
    <lineage>
        <taxon>Eukaryota</taxon>
        <taxon>Fungi</taxon>
        <taxon>Dikarya</taxon>
        <taxon>Basidiomycota</taxon>
        <taxon>Agaricomycotina</taxon>
        <taxon>Agaricomycetes</taxon>
        <taxon>Cantharellales</taxon>
        <taxon>Ceratobasidiaceae</taxon>
        <taxon>Rhizoctonia</taxon>
    </lineage>
</organism>
<dbReference type="AlphaFoldDB" id="A0A8H2X6K7"/>
<evidence type="ECO:0000313" key="1">
    <source>
        <dbReference type="EMBL" id="CAE6417458.1"/>
    </source>
</evidence>
<name>A0A8H2X6K7_9AGAM</name>
<protein>
    <submittedName>
        <fullName evidence="1">Uncharacterized protein</fullName>
    </submittedName>
</protein>
<gene>
    <name evidence="1" type="ORF">RDB_LOCUS50770</name>
</gene>
<dbReference type="EMBL" id="CAJMWR010001163">
    <property type="protein sequence ID" value="CAE6417458.1"/>
    <property type="molecule type" value="Genomic_DNA"/>
</dbReference>
<accession>A0A8H2X6K7</accession>
<evidence type="ECO:0000313" key="2">
    <source>
        <dbReference type="Proteomes" id="UP000663840"/>
    </source>
</evidence>
<sequence length="234" mass="26515">MDDGCNGLSAKRQRRSHHQERPLEFCHCARCKGEIKQKATTISDHRTRYPHPVEPAAISPSVEMDHTIIIPEVIGIEQQSERDLSYPRSPTPEDNMDHQIPALQAGSPEANVDPNLLAVAEELEHEYRFDQLIGDPGDHFADLEGHIAENLFDDIDFGLPDDYGPAIDALPHFHLPDDLEPEESDNEVEAVDNPDIFCAAFQEPDLIRNAYIDAFVQKTLSLVWHRLLRQWNAD</sequence>